<reference evidence="3" key="1">
    <citation type="journal article" date="2019" name="Int. J. Syst. Evol. Microbiol.">
        <title>The Global Catalogue of Microorganisms (GCM) 10K type strain sequencing project: providing services to taxonomists for standard genome sequencing and annotation.</title>
        <authorList>
            <consortium name="The Broad Institute Genomics Platform"/>
            <consortium name="The Broad Institute Genome Sequencing Center for Infectious Disease"/>
            <person name="Wu L."/>
            <person name="Ma J."/>
        </authorList>
    </citation>
    <scope>NUCLEOTIDE SEQUENCE [LARGE SCALE GENOMIC DNA]</scope>
    <source>
        <strain evidence="3">JCM 18541</strain>
    </source>
</reference>
<evidence type="ECO:0000259" key="1">
    <source>
        <dbReference type="PROSITE" id="PS51340"/>
    </source>
</evidence>
<accession>A0ABP9BHM4</accession>
<protein>
    <submittedName>
        <fullName evidence="2">MOSC domain-containing protein</fullName>
    </submittedName>
</protein>
<dbReference type="PANTHER" id="PTHR30212">
    <property type="entry name" value="PROTEIN YIIM"/>
    <property type="match status" value="1"/>
</dbReference>
<dbReference type="InterPro" id="IPR052353">
    <property type="entry name" value="Benzoxazolinone_Detox_Enz"/>
</dbReference>
<dbReference type="InterPro" id="IPR011037">
    <property type="entry name" value="Pyrv_Knase-like_insert_dom_sf"/>
</dbReference>
<organism evidence="2 3">
    <name type="scientific">Rothia endophytica</name>
    <dbReference type="NCBI Taxonomy" id="1324766"/>
    <lineage>
        <taxon>Bacteria</taxon>
        <taxon>Bacillati</taxon>
        <taxon>Actinomycetota</taxon>
        <taxon>Actinomycetes</taxon>
        <taxon>Micrococcales</taxon>
        <taxon>Micrococcaceae</taxon>
        <taxon>Rothia</taxon>
    </lineage>
</organism>
<dbReference type="InterPro" id="IPR005302">
    <property type="entry name" value="MoCF_Sase_C"/>
</dbReference>
<dbReference type="PANTHER" id="PTHR30212:SF2">
    <property type="entry name" value="PROTEIN YIIM"/>
    <property type="match status" value="1"/>
</dbReference>
<proteinExistence type="predicted"/>
<dbReference type="SUPFAM" id="SSF50800">
    <property type="entry name" value="PK beta-barrel domain-like"/>
    <property type="match status" value="1"/>
</dbReference>
<dbReference type="Gene3D" id="2.40.33.20">
    <property type="entry name" value="PK beta-barrel domain-like"/>
    <property type="match status" value="1"/>
</dbReference>
<comment type="caution">
    <text evidence="2">The sequence shown here is derived from an EMBL/GenBank/DDBJ whole genome shotgun (WGS) entry which is preliminary data.</text>
</comment>
<dbReference type="RefSeq" id="WP_345445962.1">
    <property type="nucleotide sequence ID" value="NZ_BAABKP010000002.1"/>
</dbReference>
<evidence type="ECO:0000313" key="3">
    <source>
        <dbReference type="Proteomes" id="UP001500187"/>
    </source>
</evidence>
<sequence length="223" mass="24017">MIQTSPLPRVLSTNLAAPVPYQTRTQKITGINKVAQPFIEVFTPGPHYGDGSGVAGDTIGDTKHHGGQHKAVYAYAREELDYWGAHLSQNFPDGYFGENLTTEGITWAEVRINQRIKVGTAVLEVSVPRSPCRTFATWLNQRGWVKTFTARGDAGAYMRVITAGTVSPGDTVEFLDAPAHGVTLGTAFAAAMGDKQAARAVAEANCYPPFYQSKVEKLAGITS</sequence>
<keyword evidence="3" id="KW-1185">Reference proteome</keyword>
<dbReference type="EMBL" id="BAABKP010000002">
    <property type="protein sequence ID" value="GAA4795738.1"/>
    <property type="molecule type" value="Genomic_DNA"/>
</dbReference>
<feature type="domain" description="MOSC" evidence="1">
    <location>
        <begin position="41"/>
        <end position="175"/>
    </location>
</feature>
<dbReference type="Proteomes" id="UP001500187">
    <property type="component" value="Unassembled WGS sequence"/>
</dbReference>
<dbReference type="Pfam" id="PF03473">
    <property type="entry name" value="MOSC"/>
    <property type="match status" value="1"/>
</dbReference>
<name>A0ABP9BHM4_9MICC</name>
<evidence type="ECO:0000313" key="2">
    <source>
        <dbReference type="EMBL" id="GAA4795738.1"/>
    </source>
</evidence>
<dbReference type="PROSITE" id="PS51340">
    <property type="entry name" value="MOSC"/>
    <property type="match status" value="1"/>
</dbReference>
<gene>
    <name evidence="2" type="ORF">GCM10023352_13770</name>
</gene>